<evidence type="ECO:0000313" key="2">
    <source>
        <dbReference type="EMBL" id="KON89972.1"/>
    </source>
</evidence>
<reference evidence="3" key="1">
    <citation type="submission" date="2015-07" db="EMBL/GenBank/DDBJ databases">
        <title>Fjat-10036 dsm4.</title>
        <authorList>
            <person name="Liu B."/>
            <person name="Wang J."/>
            <person name="Zhu Y."/>
            <person name="Liu G."/>
            <person name="Chen Q."/>
            <person name="Chen Z."/>
            <person name="Lan J."/>
            <person name="Che J."/>
            <person name="Ge C."/>
            <person name="Shi H."/>
            <person name="Pan Z."/>
            <person name="Liu X."/>
        </authorList>
    </citation>
    <scope>NUCLEOTIDE SEQUENCE [LARGE SCALE GENOMIC DNA]</scope>
    <source>
        <strain evidence="3">DSM 4</strain>
    </source>
</reference>
<dbReference type="EMBL" id="LGUF01000007">
    <property type="protein sequence ID" value="KON89972.1"/>
    <property type="molecule type" value="Genomic_DNA"/>
</dbReference>
<dbReference type="STRING" id="1459.AF332_26220"/>
<proteinExistence type="predicted"/>
<gene>
    <name evidence="2" type="ORF">AF332_26220</name>
</gene>
<feature type="domain" description="DinB-like" evidence="1">
    <location>
        <begin position="8"/>
        <end position="144"/>
    </location>
</feature>
<dbReference type="AlphaFoldDB" id="A0A0M0GKH5"/>
<dbReference type="OrthoDB" id="9793216at2"/>
<protein>
    <recommendedName>
        <fullName evidence="1">DinB-like domain-containing protein</fullName>
    </recommendedName>
</protein>
<sequence length="162" mass="19210">MKSLIEEYSRGYKMLRESIKGLSEEEIRFKPGKNKWSIHQIIIHITDSELVSTHRLKKVLSEAEPILTSPDQDAWAISLDYEQLDHEQYLLLFKILRSTMLPILHNLTTEQIERVGVYADAGRFTFKELLEFRVQHIRGHLDQIERVKKAFKEKHVKNKYSY</sequence>
<dbReference type="RefSeq" id="WP_053437337.1">
    <property type="nucleotide sequence ID" value="NZ_LGUF01000007.1"/>
</dbReference>
<dbReference type="SUPFAM" id="SSF109854">
    <property type="entry name" value="DinB/YfiT-like putative metalloenzymes"/>
    <property type="match status" value="1"/>
</dbReference>
<dbReference type="Pfam" id="PF12867">
    <property type="entry name" value="DinB_2"/>
    <property type="match status" value="1"/>
</dbReference>
<dbReference type="Gene3D" id="1.20.120.450">
    <property type="entry name" value="dinb family like domain"/>
    <property type="match status" value="1"/>
</dbReference>
<evidence type="ECO:0000313" key="3">
    <source>
        <dbReference type="Proteomes" id="UP000037109"/>
    </source>
</evidence>
<keyword evidence="3" id="KW-1185">Reference proteome</keyword>
<organism evidence="2 3">
    <name type="scientific">Sporosarcina globispora</name>
    <name type="common">Bacillus globisporus</name>
    <dbReference type="NCBI Taxonomy" id="1459"/>
    <lineage>
        <taxon>Bacteria</taxon>
        <taxon>Bacillati</taxon>
        <taxon>Bacillota</taxon>
        <taxon>Bacilli</taxon>
        <taxon>Bacillales</taxon>
        <taxon>Caryophanaceae</taxon>
        <taxon>Sporosarcina</taxon>
    </lineage>
</organism>
<dbReference type="Proteomes" id="UP000037109">
    <property type="component" value="Unassembled WGS sequence"/>
</dbReference>
<name>A0A0M0GKH5_SPOGL</name>
<dbReference type="InterPro" id="IPR024775">
    <property type="entry name" value="DinB-like"/>
</dbReference>
<evidence type="ECO:0000259" key="1">
    <source>
        <dbReference type="Pfam" id="PF12867"/>
    </source>
</evidence>
<dbReference type="InterPro" id="IPR034660">
    <property type="entry name" value="DinB/YfiT-like"/>
</dbReference>
<comment type="caution">
    <text evidence="2">The sequence shown here is derived from an EMBL/GenBank/DDBJ whole genome shotgun (WGS) entry which is preliminary data.</text>
</comment>
<accession>A0A0M0GKH5</accession>
<dbReference type="PATRIC" id="fig|1459.3.peg.5761"/>